<feature type="transmembrane region" description="Helical" evidence="7">
    <location>
        <begin position="101"/>
        <end position="121"/>
    </location>
</feature>
<keyword evidence="4 7" id="KW-0812">Transmembrane</keyword>
<dbReference type="InterPro" id="IPR011014">
    <property type="entry name" value="MscS_channel_TM-2"/>
</dbReference>
<sequence length="349" mass="38971">MEFINSIILTLKSHTYFNNSLFNYIIALLIFLSIVIAITIFIRLVIKRIPLEDRVSNQFLAAVIETFRKRLIYISYALAVYSALTYLTTPKIVTNIIDKAVIVYISIIVIFAITDILKDINTDSLAKTGKNKVPAGIITILKALVWIAGLLFIFSNLGYNVSTFITGLGIGGIAVALAAQNILGDLFNYLVILFDKPFAKGDLIQFNTAVGRVEYVGIKSTKIRSSNGELLSVSNTDLTKTIIHNYEMAAKRRNVSVIGVEYETSVEMVHKIPALLEQAVRSVKEAEFARVHFSAFNTSSLDFELVYFILTNDYTEYTKGVQAVNFAILDIFAKEGINFAYPAQRMINQ</sequence>
<comment type="subcellular location">
    <subcellularLocation>
        <location evidence="1">Cell membrane</location>
        <topology evidence="1">Multi-pass membrane protein</topology>
    </subcellularLocation>
</comment>
<dbReference type="InterPro" id="IPR023408">
    <property type="entry name" value="MscS_beta-dom_sf"/>
</dbReference>
<dbReference type="InterPro" id="IPR049142">
    <property type="entry name" value="MS_channel_1st"/>
</dbReference>
<dbReference type="SUPFAM" id="SSF82861">
    <property type="entry name" value="Mechanosensitive channel protein MscS (YggB), transmembrane region"/>
    <property type="match status" value="1"/>
</dbReference>
<dbReference type="Proteomes" id="UP000824176">
    <property type="component" value="Unassembled WGS sequence"/>
</dbReference>
<dbReference type="InterPro" id="IPR011066">
    <property type="entry name" value="MscS_channel_C_sf"/>
</dbReference>
<evidence type="ECO:0000256" key="7">
    <source>
        <dbReference type="SAM" id="Phobius"/>
    </source>
</evidence>
<accession>A0A9D2GTF9</accession>
<dbReference type="SUPFAM" id="SSF50182">
    <property type="entry name" value="Sm-like ribonucleoproteins"/>
    <property type="match status" value="1"/>
</dbReference>
<evidence type="ECO:0000256" key="4">
    <source>
        <dbReference type="ARBA" id="ARBA00022692"/>
    </source>
</evidence>
<dbReference type="GO" id="GO:0005886">
    <property type="term" value="C:plasma membrane"/>
    <property type="evidence" value="ECO:0007669"/>
    <property type="project" value="UniProtKB-SubCell"/>
</dbReference>
<feature type="domain" description="Mechanosensitive ion channel MscS C-terminal" evidence="9">
    <location>
        <begin position="257"/>
        <end position="339"/>
    </location>
</feature>
<comment type="caution">
    <text evidence="11">The sequence shown here is derived from an EMBL/GenBank/DDBJ whole genome shotgun (WGS) entry which is preliminary data.</text>
</comment>
<dbReference type="Pfam" id="PF21088">
    <property type="entry name" value="MS_channel_1st"/>
    <property type="match status" value="1"/>
</dbReference>
<organism evidence="11 12">
    <name type="scientific">Candidatus Mucispirillum faecigallinarum</name>
    <dbReference type="NCBI Taxonomy" id="2838699"/>
    <lineage>
        <taxon>Bacteria</taxon>
        <taxon>Pseudomonadati</taxon>
        <taxon>Deferribacterota</taxon>
        <taxon>Deferribacteres</taxon>
        <taxon>Deferribacterales</taxon>
        <taxon>Mucispirillaceae</taxon>
        <taxon>Mucispirillum</taxon>
    </lineage>
</organism>
<dbReference type="Gene3D" id="2.30.30.60">
    <property type="match status" value="1"/>
</dbReference>
<name>A0A9D2GTF9_9BACT</name>
<protein>
    <submittedName>
        <fullName evidence="11">Mechanosensitive ion channel family protein</fullName>
    </submittedName>
</protein>
<dbReference type="InterPro" id="IPR006685">
    <property type="entry name" value="MscS_channel_2nd"/>
</dbReference>
<evidence type="ECO:0000259" key="9">
    <source>
        <dbReference type="Pfam" id="PF21082"/>
    </source>
</evidence>
<dbReference type="AlphaFoldDB" id="A0A9D2GTF9"/>
<feature type="transmembrane region" description="Helical" evidence="7">
    <location>
        <begin position="133"/>
        <end position="155"/>
    </location>
</feature>
<feature type="domain" description="Mechanosensitive ion channel transmembrane helices 2/3" evidence="10">
    <location>
        <begin position="139"/>
        <end position="180"/>
    </location>
</feature>
<dbReference type="GO" id="GO:0008381">
    <property type="term" value="F:mechanosensitive monoatomic ion channel activity"/>
    <property type="evidence" value="ECO:0007669"/>
    <property type="project" value="UniProtKB-ARBA"/>
</dbReference>
<feature type="transmembrane region" description="Helical" evidence="7">
    <location>
        <begin position="71"/>
        <end position="89"/>
    </location>
</feature>
<feature type="transmembrane region" description="Helical" evidence="7">
    <location>
        <begin position="161"/>
        <end position="179"/>
    </location>
</feature>
<reference evidence="11" key="1">
    <citation type="journal article" date="2021" name="PeerJ">
        <title>Extensive microbial diversity within the chicken gut microbiome revealed by metagenomics and culture.</title>
        <authorList>
            <person name="Gilroy R."/>
            <person name="Ravi A."/>
            <person name="Getino M."/>
            <person name="Pursley I."/>
            <person name="Horton D.L."/>
            <person name="Alikhan N.F."/>
            <person name="Baker D."/>
            <person name="Gharbi K."/>
            <person name="Hall N."/>
            <person name="Watson M."/>
            <person name="Adriaenssens E.M."/>
            <person name="Foster-Nyarko E."/>
            <person name="Jarju S."/>
            <person name="Secka A."/>
            <person name="Antonio M."/>
            <person name="Oren A."/>
            <person name="Chaudhuri R.R."/>
            <person name="La Ragione R."/>
            <person name="Hildebrand F."/>
            <person name="Pallen M.J."/>
        </authorList>
    </citation>
    <scope>NUCLEOTIDE SEQUENCE</scope>
    <source>
        <strain evidence="11">ChiW4-1371</strain>
    </source>
</reference>
<evidence type="ECO:0000256" key="3">
    <source>
        <dbReference type="ARBA" id="ARBA00022475"/>
    </source>
</evidence>
<evidence type="ECO:0000256" key="2">
    <source>
        <dbReference type="ARBA" id="ARBA00008017"/>
    </source>
</evidence>
<dbReference type="InterPro" id="IPR049278">
    <property type="entry name" value="MS_channel_C"/>
</dbReference>
<keyword evidence="5 7" id="KW-1133">Transmembrane helix</keyword>
<evidence type="ECO:0000259" key="8">
    <source>
        <dbReference type="Pfam" id="PF00924"/>
    </source>
</evidence>
<evidence type="ECO:0000256" key="1">
    <source>
        <dbReference type="ARBA" id="ARBA00004651"/>
    </source>
</evidence>
<keyword evidence="6 7" id="KW-0472">Membrane</keyword>
<feature type="domain" description="Mechanosensitive ion channel MscS" evidence="8">
    <location>
        <begin position="181"/>
        <end position="247"/>
    </location>
</feature>
<dbReference type="Pfam" id="PF00924">
    <property type="entry name" value="MS_channel_2nd"/>
    <property type="match status" value="1"/>
</dbReference>
<proteinExistence type="inferred from homology"/>
<dbReference type="EMBL" id="DXAQ01000111">
    <property type="protein sequence ID" value="HIZ89713.1"/>
    <property type="molecule type" value="Genomic_DNA"/>
</dbReference>
<dbReference type="SUPFAM" id="SSF82689">
    <property type="entry name" value="Mechanosensitive channel protein MscS (YggB), C-terminal domain"/>
    <property type="match status" value="1"/>
</dbReference>
<dbReference type="Pfam" id="PF21082">
    <property type="entry name" value="MS_channel_3rd"/>
    <property type="match status" value="1"/>
</dbReference>
<dbReference type="PANTHER" id="PTHR30566">
    <property type="entry name" value="YNAI-RELATED MECHANOSENSITIVE ION CHANNEL"/>
    <property type="match status" value="1"/>
</dbReference>
<dbReference type="PANTHER" id="PTHR30566:SF25">
    <property type="entry name" value="INNER MEMBRANE PROTEIN"/>
    <property type="match status" value="1"/>
</dbReference>
<dbReference type="Gene3D" id="3.30.70.100">
    <property type="match status" value="1"/>
</dbReference>
<dbReference type="InterPro" id="IPR010920">
    <property type="entry name" value="LSM_dom_sf"/>
</dbReference>
<keyword evidence="3" id="KW-1003">Cell membrane</keyword>
<reference evidence="11" key="2">
    <citation type="submission" date="2021-04" db="EMBL/GenBank/DDBJ databases">
        <authorList>
            <person name="Gilroy R."/>
        </authorList>
    </citation>
    <scope>NUCLEOTIDE SEQUENCE</scope>
    <source>
        <strain evidence="11">ChiW4-1371</strain>
    </source>
</reference>
<gene>
    <name evidence="11" type="ORF">H9804_07190</name>
</gene>
<evidence type="ECO:0000256" key="6">
    <source>
        <dbReference type="ARBA" id="ARBA00023136"/>
    </source>
</evidence>
<dbReference type="Gene3D" id="1.10.287.1260">
    <property type="match status" value="1"/>
</dbReference>
<comment type="similarity">
    <text evidence="2">Belongs to the MscS (TC 1.A.23) family.</text>
</comment>
<feature type="transmembrane region" description="Helical" evidence="7">
    <location>
        <begin position="21"/>
        <end position="46"/>
    </location>
</feature>
<evidence type="ECO:0000256" key="5">
    <source>
        <dbReference type="ARBA" id="ARBA00022989"/>
    </source>
</evidence>
<evidence type="ECO:0000259" key="10">
    <source>
        <dbReference type="Pfam" id="PF21088"/>
    </source>
</evidence>
<evidence type="ECO:0000313" key="12">
    <source>
        <dbReference type="Proteomes" id="UP000824176"/>
    </source>
</evidence>
<evidence type="ECO:0000313" key="11">
    <source>
        <dbReference type="EMBL" id="HIZ89713.1"/>
    </source>
</evidence>